<dbReference type="GO" id="GO:0015087">
    <property type="term" value="F:cobalt ion transmembrane transporter activity"/>
    <property type="evidence" value="ECO:0007669"/>
    <property type="project" value="TreeGrafter"/>
</dbReference>
<evidence type="ECO:0000256" key="6">
    <source>
        <dbReference type="ARBA" id="ARBA00022842"/>
    </source>
</evidence>
<dbReference type="FunFam" id="1.20.58.340:FF:000004">
    <property type="entry name" value="Magnesium transport protein CorA"/>
    <property type="match status" value="1"/>
</dbReference>
<proteinExistence type="inferred from homology"/>
<evidence type="ECO:0000256" key="9">
    <source>
        <dbReference type="ARBA" id="ARBA00023136"/>
    </source>
</evidence>
<dbReference type="Gene3D" id="1.20.58.340">
    <property type="entry name" value="Magnesium transport protein CorA, transmembrane region"/>
    <property type="match status" value="2"/>
</dbReference>
<keyword evidence="5 12" id="KW-0812">Transmembrane</keyword>
<feature type="transmembrane region" description="Helical" evidence="12">
    <location>
        <begin position="314"/>
        <end position="334"/>
    </location>
</feature>
<reference evidence="13 14" key="1">
    <citation type="submission" date="2016-04" db="EMBL/GenBank/DDBJ databases">
        <title>Complete genome sequence of Dokdonella koreensis DS-123T.</title>
        <authorList>
            <person name="Kim J.F."/>
            <person name="Lee H."/>
            <person name="Kwak M.-J."/>
        </authorList>
    </citation>
    <scope>NUCLEOTIDE SEQUENCE [LARGE SCALE GENOMIC DNA]</scope>
    <source>
        <strain evidence="13 14">DS-123</strain>
    </source>
</reference>
<evidence type="ECO:0000256" key="5">
    <source>
        <dbReference type="ARBA" id="ARBA00022692"/>
    </source>
</evidence>
<evidence type="ECO:0000256" key="2">
    <source>
        <dbReference type="ARBA" id="ARBA00009765"/>
    </source>
</evidence>
<dbReference type="AlphaFoldDB" id="A0A160DX20"/>
<name>A0A160DX20_9GAMM</name>
<dbReference type="KEGG" id="dko:I596_3238"/>
<dbReference type="Proteomes" id="UP000076830">
    <property type="component" value="Chromosome"/>
</dbReference>
<comment type="similarity">
    <text evidence="2">Belongs to the CorA metal ion transporter (MIT) (TC 1.A.35) family.</text>
</comment>
<dbReference type="Pfam" id="PF01544">
    <property type="entry name" value="CorA"/>
    <property type="match status" value="1"/>
</dbReference>
<dbReference type="SUPFAM" id="SSF143865">
    <property type="entry name" value="CorA soluble domain-like"/>
    <property type="match status" value="1"/>
</dbReference>
<evidence type="ECO:0000256" key="8">
    <source>
        <dbReference type="ARBA" id="ARBA00023065"/>
    </source>
</evidence>
<dbReference type="CDD" id="cd12830">
    <property type="entry name" value="MtCorA-like"/>
    <property type="match status" value="1"/>
</dbReference>
<keyword evidence="8" id="KW-0406">Ion transport</keyword>
<dbReference type="InterPro" id="IPR045863">
    <property type="entry name" value="CorA_TM1_TM2"/>
</dbReference>
<dbReference type="Gene3D" id="3.30.460.20">
    <property type="entry name" value="CorA soluble domain-like"/>
    <property type="match status" value="1"/>
</dbReference>
<organism evidence="13 14">
    <name type="scientific">Dokdonella koreensis DS-123</name>
    <dbReference type="NCBI Taxonomy" id="1300342"/>
    <lineage>
        <taxon>Bacteria</taxon>
        <taxon>Pseudomonadati</taxon>
        <taxon>Pseudomonadota</taxon>
        <taxon>Gammaproteobacteria</taxon>
        <taxon>Lysobacterales</taxon>
        <taxon>Rhodanobacteraceae</taxon>
        <taxon>Dokdonella</taxon>
    </lineage>
</organism>
<protein>
    <submittedName>
        <fullName evidence="13">Magnesium Mg(2+) and cobalt Co(2+) transport protein CorA</fullName>
    </submittedName>
</protein>
<keyword evidence="3" id="KW-0813">Transport</keyword>
<dbReference type="STRING" id="1300342.I596_3238"/>
<dbReference type="GO" id="GO:0005886">
    <property type="term" value="C:plasma membrane"/>
    <property type="evidence" value="ECO:0007669"/>
    <property type="project" value="UniProtKB-SubCell"/>
</dbReference>
<comment type="catalytic activity">
    <reaction evidence="10">
        <text>Mg(2+)(in) = Mg(2+)(out)</text>
        <dbReference type="Rhea" id="RHEA:29827"/>
        <dbReference type="ChEBI" id="CHEBI:18420"/>
    </reaction>
</comment>
<sequence length="340" mass="38280">MAEAPAPVTAEAPRPQTPMVVNCVAYSNQGRRVGDITIDEISDVLERPDQFVWVGLHEPDAQLLDKLQEEFGLHDLAIEDANNAHQRPKIESYGDSLFIVAQTAQFVSGRIEFGETHVFLGRNYIVTIRHGASLSYAPARRGCEQTPDLLALGPSYGLYSVLDFIVDNILPIVRNFREQLQDLEDDIFQDTFKRQTIRSLYELKKELVSLRLAVAPLQDMLNQLVRLYPGLIRDEVRPYFRDVSDHAIRINESIDTMREMLSAAISINAAVVGASQNEVVKRLAGWAALLAAPTLMTSWYGMNFHQMPELDKPWGYPAMIALTVSICGGLFLLLRRARWL</sequence>
<evidence type="ECO:0000256" key="1">
    <source>
        <dbReference type="ARBA" id="ARBA00004651"/>
    </source>
</evidence>
<keyword evidence="14" id="KW-1185">Reference proteome</keyword>
<evidence type="ECO:0000256" key="7">
    <source>
        <dbReference type="ARBA" id="ARBA00022989"/>
    </source>
</evidence>
<dbReference type="EMBL" id="CP015249">
    <property type="protein sequence ID" value="ANB19227.1"/>
    <property type="molecule type" value="Genomic_DNA"/>
</dbReference>
<evidence type="ECO:0000256" key="3">
    <source>
        <dbReference type="ARBA" id="ARBA00022448"/>
    </source>
</evidence>
<evidence type="ECO:0000256" key="12">
    <source>
        <dbReference type="SAM" id="Phobius"/>
    </source>
</evidence>
<dbReference type="PANTHER" id="PTHR46494">
    <property type="entry name" value="CORA FAMILY METAL ION TRANSPORTER (EUROFUNG)"/>
    <property type="match status" value="1"/>
</dbReference>
<dbReference type="SUPFAM" id="SSF144083">
    <property type="entry name" value="Magnesium transport protein CorA, transmembrane region"/>
    <property type="match status" value="1"/>
</dbReference>
<keyword evidence="4" id="KW-1003">Cell membrane</keyword>
<keyword evidence="6" id="KW-0460">Magnesium</keyword>
<dbReference type="GO" id="GO:0000287">
    <property type="term" value="F:magnesium ion binding"/>
    <property type="evidence" value="ECO:0007669"/>
    <property type="project" value="TreeGrafter"/>
</dbReference>
<dbReference type="PATRIC" id="fig|1300342.3.peg.3163"/>
<evidence type="ECO:0000256" key="10">
    <source>
        <dbReference type="ARBA" id="ARBA00034269"/>
    </source>
</evidence>
<gene>
    <name evidence="13" type="ORF">I596_3238</name>
</gene>
<feature type="transmembrane region" description="Helical" evidence="12">
    <location>
        <begin position="283"/>
        <end position="302"/>
    </location>
</feature>
<dbReference type="GO" id="GO:0015095">
    <property type="term" value="F:magnesium ion transmembrane transporter activity"/>
    <property type="evidence" value="ECO:0007669"/>
    <property type="project" value="TreeGrafter"/>
</dbReference>
<evidence type="ECO:0000256" key="4">
    <source>
        <dbReference type="ARBA" id="ARBA00022475"/>
    </source>
</evidence>
<dbReference type="InterPro" id="IPR002523">
    <property type="entry name" value="MgTranspt_CorA/ZnTranspt_ZntB"/>
</dbReference>
<accession>A0A160DX20</accession>
<comment type="function">
    <text evidence="11">Mediates influx of magnesium ions. Alternates between open and closed states. Activated by low cytoplasmic Mg(2+) levels. Inactive when cytoplasmic Mg(2+) levels are high.</text>
</comment>
<dbReference type="GO" id="GO:0050897">
    <property type="term" value="F:cobalt ion binding"/>
    <property type="evidence" value="ECO:0007669"/>
    <property type="project" value="TreeGrafter"/>
</dbReference>
<dbReference type="RefSeq" id="WP_067649807.1">
    <property type="nucleotide sequence ID" value="NZ_CP015249.1"/>
</dbReference>
<evidence type="ECO:0000313" key="13">
    <source>
        <dbReference type="EMBL" id="ANB19227.1"/>
    </source>
</evidence>
<keyword evidence="7 12" id="KW-1133">Transmembrane helix</keyword>
<keyword evidence="9 12" id="KW-0472">Membrane</keyword>
<comment type="subcellular location">
    <subcellularLocation>
        <location evidence="1">Cell membrane</location>
        <topology evidence="1">Multi-pass membrane protein</topology>
    </subcellularLocation>
</comment>
<evidence type="ECO:0000256" key="11">
    <source>
        <dbReference type="ARBA" id="ARBA00045497"/>
    </source>
</evidence>
<evidence type="ECO:0000313" key="14">
    <source>
        <dbReference type="Proteomes" id="UP000076830"/>
    </source>
</evidence>
<dbReference type="InterPro" id="IPR045861">
    <property type="entry name" value="CorA_cytoplasmic_dom"/>
</dbReference>
<dbReference type="PANTHER" id="PTHR46494:SF1">
    <property type="entry name" value="CORA FAMILY METAL ION TRANSPORTER (EUROFUNG)"/>
    <property type="match status" value="1"/>
</dbReference>